<proteinExistence type="predicted"/>
<organism evidence="3">
    <name type="scientific">Acididesulfobacillus acetoxydans</name>
    <dbReference type="NCBI Taxonomy" id="1561005"/>
    <lineage>
        <taxon>Bacteria</taxon>
        <taxon>Bacillati</taxon>
        <taxon>Bacillota</taxon>
        <taxon>Clostridia</taxon>
        <taxon>Eubacteriales</taxon>
        <taxon>Peptococcaceae</taxon>
        <taxon>Acididesulfobacillus</taxon>
    </lineage>
</organism>
<evidence type="ECO:0000313" key="4">
    <source>
        <dbReference type="EMBL" id="CEJ07234.1"/>
    </source>
</evidence>
<dbReference type="Pfam" id="PF04016">
    <property type="entry name" value="DUF364"/>
    <property type="match status" value="1"/>
</dbReference>
<sequence length="211" mass="22991">MPLSGQLKGKKVLDFIEEMFMGKVLKKALGIAVLNALSATCWQLRPPLDYVIKNGVDAFETLTLPEEGYTVIVGALTPIIKRVKKGKNKFCILEMDPVTLKADELPFYKATDRAPEVLPTADLVVITGTTLINDTLEDLLKLTKPEADIVVVGPTASMLPEAFFQRGVNLLGGTVVTRPDGLLDILAEAGSGYHFYGEFGERVVIQKRKGS</sequence>
<evidence type="ECO:0000259" key="1">
    <source>
        <dbReference type="Pfam" id="PF04016"/>
    </source>
</evidence>
<dbReference type="Proteomes" id="UP001071230">
    <property type="component" value="Unassembled WGS sequence"/>
</dbReference>
<keyword evidence="5" id="KW-1185">Reference proteome</keyword>
<dbReference type="EMBL" id="LR746496">
    <property type="protein sequence ID" value="CAA7603265.1"/>
    <property type="molecule type" value="Genomic_DNA"/>
</dbReference>
<dbReference type="InterPro" id="IPR007161">
    <property type="entry name" value="DUF364"/>
</dbReference>
<evidence type="ECO:0000259" key="2">
    <source>
        <dbReference type="Pfam" id="PF13938"/>
    </source>
</evidence>
<dbReference type="Proteomes" id="UP000836597">
    <property type="component" value="Chromosome"/>
</dbReference>
<protein>
    <submittedName>
        <fullName evidence="3">Heavy-metal chelation domain protein</fullName>
    </submittedName>
    <submittedName>
        <fullName evidence="4">PF04016 domain protein</fullName>
    </submittedName>
</protein>
<accession>A0A8S0Y4U8</accession>
<feature type="domain" description="DUF4213" evidence="2">
    <location>
        <begin position="1"/>
        <end position="38"/>
    </location>
</feature>
<dbReference type="SUPFAM" id="SSF159713">
    <property type="entry name" value="Dhaf3308-like"/>
    <property type="match status" value="1"/>
</dbReference>
<name>A0A8S0Y4U8_9FIRM</name>
<reference evidence="3" key="2">
    <citation type="submission" date="2020-01" db="EMBL/GenBank/DDBJ databases">
        <authorList>
            <person name="Hornung B."/>
        </authorList>
    </citation>
    <scope>NUCLEOTIDE SEQUENCE</scope>
    <source>
        <strain evidence="3">PacBioINE</strain>
    </source>
</reference>
<dbReference type="EMBL" id="CDGJ01000047">
    <property type="protein sequence ID" value="CEJ07234.1"/>
    <property type="molecule type" value="Genomic_DNA"/>
</dbReference>
<dbReference type="AlphaFoldDB" id="A0A8S0Y4U8"/>
<evidence type="ECO:0000313" key="5">
    <source>
        <dbReference type="Proteomes" id="UP001071230"/>
    </source>
</evidence>
<dbReference type="InterPro" id="IPR025251">
    <property type="entry name" value="DUF4213"/>
</dbReference>
<gene>
    <name evidence="4" type="ORF">DEACI_1693</name>
    <name evidence="3" type="ORF">DEACI_4088</name>
</gene>
<reference evidence="4" key="1">
    <citation type="submission" date="2014-11" db="EMBL/GenBank/DDBJ databases">
        <authorList>
            <person name="Hornung B.V."/>
        </authorList>
    </citation>
    <scope>NUCLEOTIDE SEQUENCE</scope>
    <source>
        <strain evidence="4">INE</strain>
    </source>
</reference>
<feature type="domain" description="Putative heavy-metal chelation" evidence="1">
    <location>
        <begin position="57"/>
        <end position="204"/>
    </location>
</feature>
<dbReference type="Pfam" id="PF13938">
    <property type="entry name" value="DUF4213"/>
    <property type="match status" value="1"/>
</dbReference>
<evidence type="ECO:0000313" key="3">
    <source>
        <dbReference type="EMBL" id="CAA7603265.1"/>
    </source>
</evidence>
<dbReference type="Gene3D" id="3.40.50.11590">
    <property type="match status" value="1"/>
</dbReference>
<dbReference type="KEGG" id="aacx:DEACI_4088"/>